<evidence type="ECO:0000313" key="2">
    <source>
        <dbReference type="RefSeq" id="XP_028144184.1"/>
    </source>
</evidence>
<dbReference type="RefSeq" id="XP_028144184.1">
    <property type="nucleotide sequence ID" value="XM_028288383.1"/>
</dbReference>
<organism evidence="2">
    <name type="scientific">Diabrotica virgifera virgifera</name>
    <name type="common">western corn rootworm</name>
    <dbReference type="NCBI Taxonomy" id="50390"/>
    <lineage>
        <taxon>Eukaryota</taxon>
        <taxon>Metazoa</taxon>
        <taxon>Ecdysozoa</taxon>
        <taxon>Arthropoda</taxon>
        <taxon>Hexapoda</taxon>
        <taxon>Insecta</taxon>
        <taxon>Pterygota</taxon>
        <taxon>Neoptera</taxon>
        <taxon>Endopterygota</taxon>
        <taxon>Coleoptera</taxon>
        <taxon>Polyphaga</taxon>
        <taxon>Cucujiformia</taxon>
        <taxon>Chrysomeloidea</taxon>
        <taxon>Chrysomelidae</taxon>
        <taxon>Galerucinae</taxon>
        <taxon>Diabroticina</taxon>
        <taxon>Diabroticites</taxon>
        <taxon>Diabrotica</taxon>
    </lineage>
</organism>
<protein>
    <submittedName>
        <fullName evidence="2">Protein groucho-like</fullName>
    </submittedName>
</protein>
<feature type="compositionally biased region" description="Gly residues" evidence="1">
    <location>
        <begin position="8"/>
        <end position="22"/>
    </location>
</feature>
<accession>A0A6P7G552</accession>
<dbReference type="InParanoid" id="A0A6P7G552"/>
<sequence length="103" mass="10692">MGPHPGLPGMGPAGLLGFGAGLAAGVPGAPGGPHPAVAGTAHPMLKPADMHARDPQDLKRPSSTNAEERLNSVSPGDRDKYRSRSPTEVDTVKRRKEDKLGHM</sequence>
<feature type="compositionally biased region" description="Low complexity" evidence="1">
    <location>
        <begin position="34"/>
        <end position="43"/>
    </location>
</feature>
<proteinExistence type="predicted"/>
<feature type="compositionally biased region" description="Basic and acidic residues" evidence="1">
    <location>
        <begin position="48"/>
        <end position="103"/>
    </location>
</feature>
<evidence type="ECO:0000256" key="1">
    <source>
        <dbReference type="SAM" id="MobiDB-lite"/>
    </source>
</evidence>
<feature type="region of interest" description="Disordered" evidence="1">
    <location>
        <begin position="1"/>
        <end position="103"/>
    </location>
</feature>
<dbReference type="AlphaFoldDB" id="A0A6P7G552"/>
<gene>
    <name evidence="2" type="primary">LOC114337840</name>
</gene>
<name>A0A6P7G552_DIAVI</name>
<reference evidence="2" key="1">
    <citation type="submission" date="2025-08" db="UniProtKB">
        <authorList>
            <consortium name="RefSeq"/>
        </authorList>
    </citation>
    <scope>IDENTIFICATION</scope>
    <source>
        <tissue evidence="2">Whole insect</tissue>
    </source>
</reference>